<dbReference type="PIRSF" id="PIRSF008546">
    <property type="entry name" value="UCP008546"/>
    <property type="match status" value="1"/>
</dbReference>
<dbReference type="SUPFAM" id="SSF140736">
    <property type="entry name" value="Rv1873-like"/>
    <property type="match status" value="1"/>
</dbReference>
<dbReference type="RefSeq" id="WP_181645177.1">
    <property type="nucleotide sequence ID" value="NZ_WSEK01000004.1"/>
</dbReference>
<dbReference type="InterPro" id="IPR014937">
    <property type="entry name" value="DUF1810"/>
</dbReference>
<name>A0A6L6XT24_9ACTN</name>
<keyword evidence="2" id="KW-1185">Reference proteome</keyword>
<dbReference type="InterPro" id="IPR036287">
    <property type="entry name" value="Rv1873-like_sf"/>
</dbReference>
<organism evidence="1 2">
    <name type="scientific">Nocardioides agri</name>
    <dbReference type="NCBI Taxonomy" id="2682843"/>
    <lineage>
        <taxon>Bacteria</taxon>
        <taxon>Bacillati</taxon>
        <taxon>Actinomycetota</taxon>
        <taxon>Actinomycetes</taxon>
        <taxon>Propionibacteriales</taxon>
        <taxon>Nocardioidaceae</taxon>
        <taxon>Nocardioides</taxon>
    </lineage>
</organism>
<evidence type="ECO:0000313" key="2">
    <source>
        <dbReference type="Proteomes" id="UP000473525"/>
    </source>
</evidence>
<dbReference type="Gene3D" id="1.25.40.380">
    <property type="entry name" value="Protein of unknown function DUF1810"/>
    <property type="match status" value="1"/>
</dbReference>
<dbReference type="Pfam" id="PF08837">
    <property type="entry name" value="DUF1810"/>
    <property type="match status" value="1"/>
</dbReference>
<evidence type="ECO:0000313" key="1">
    <source>
        <dbReference type="EMBL" id="MVQ49626.1"/>
    </source>
</evidence>
<proteinExistence type="predicted"/>
<gene>
    <name evidence="1" type="ORF">GON03_10575</name>
</gene>
<comment type="caution">
    <text evidence="1">The sequence shown here is derived from an EMBL/GenBank/DDBJ whole genome shotgun (WGS) entry which is preliminary data.</text>
</comment>
<accession>A0A6L6XT24</accession>
<dbReference type="EMBL" id="WSEK01000004">
    <property type="protein sequence ID" value="MVQ49626.1"/>
    <property type="molecule type" value="Genomic_DNA"/>
</dbReference>
<dbReference type="Proteomes" id="UP000473525">
    <property type="component" value="Unassembled WGS sequence"/>
</dbReference>
<reference evidence="1 2" key="1">
    <citation type="submission" date="2019-12" db="EMBL/GenBank/DDBJ databases">
        <authorList>
            <person name="Huq M.A."/>
        </authorList>
    </citation>
    <scope>NUCLEOTIDE SEQUENCE [LARGE SCALE GENOMIC DNA]</scope>
    <source>
        <strain evidence="1 2">MAH-18</strain>
    </source>
</reference>
<protein>
    <submittedName>
        <fullName evidence="1">DUF1810 family protein</fullName>
    </submittedName>
</protein>
<dbReference type="AlphaFoldDB" id="A0A6L6XT24"/>
<sequence>MSVDPYRLERFVEAQADGVYATALAELTAGRKTSHWIWFVFPQIAGLGHSSTSRFYAIGSLDEARAYVAHPLLGPRLAESARAVLAHPDRTAREIMGSPDDEKLRSSMTLFALVADSEPAFQQVLDTFFAGKRDPRTAEWVGG</sequence>